<protein>
    <submittedName>
        <fullName evidence="2">Uncharacterized protein</fullName>
    </submittedName>
</protein>
<sequence length="144" mass="16381">MLNGNDVDQQVFHSLAVVGTLLFQLGETHRELRAKLEAEIADAMKEEGETSSQSPTEEESKEDSDQTVKEDLSAAQRRRIAANQTGVDENEWHINFEQILASLLSEAPLANYFERKYPLQGLIRRYVIRMHLSLNILVLLFLVV</sequence>
<dbReference type="AlphaFoldDB" id="A0A0B1SIZ6"/>
<evidence type="ECO:0000256" key="1">
    <source>
        <dbReference type="SAM" id="MobiDB-lite"/>
    </source>
</evidence>
<gene>
    <name evidence="2" type="ORF">OESDEN_16429</name>
</gene>
<evidence type="ECO:0000313" key="3">
    <source>
        <dbReference type="Proteomes" id="UP000053660"/>
    </source>
</evidence>
<keyword evidence="3" id="KW-1185">Reference proteome</keyword>
<organism evidence="2 3">
    <name type="scientific">Oesophagostomum dentatum</name>
    <name type="common">Nodular worm</name>
    <dbReference type="NCBI Taxonomy" id="61180"/>
    <lineage>
        <taxon>Eukaryota</taxon>
        <taxon>Metazoa</taxon>
        <taxon>Ecdysozoa</taxon>
        <taxon>Nematoda</taxon>
        <taxon>Chromadorea</taxon>
        <taxon>Rhabditida</taxon>
        <taxon>Rhabditina</taxon>
        <taxon>Rhabditomorpha</taxon>
        <taxon>Strongyloidea</taxon>
        <taxon>Strongylidae</taxon>
        <taxon>Oesophagostomum</taxon>
    </lineage>
</organism>
<dbReference type="OrthoDB" id="17687at2759"/>
<accession>A0A0B1SIZ6</accession>
<dbReference type="Proteomes" id="UP000053660">
    <property type="component" value="Unassembled WGS sequence"/>
</dbReference>
<feature type="compositionally biased region" description="Basic and acidic residues" evidence="1">
    <location>
        <begin position="63"/>
        <end position="72"/>
    </location>
</feature>
<feature type="region of interest" description="Disordered" evidence="1">
    <location>
        <begin position="41"/>
        <end position="75"/>
    </location>
</feature>
<dbReference type="EMBL" id="KN571395">
    <property type="protein sequence ID" value="KHJ83866.1"/>
    <property type="molecule type" value="Genomic_DNA"/>
</dbReference>
<name>A0A0B1SIZ6_OESDE</name>
<reference evidence="2 3" key="1">
    <citation type="submission" date="2014-03" db="EMBL/GenBank/DDBJ databases">
        <title>Draft genome of the hookworm Oesophagostomum dentatum.</title>
        <authorList>
            <person name="Mitreva M."/>
        </authorList>
    </citation>
    <scope>NUCLEOTIDE SEQUENCE [LARGE SCALE GENOMIC DNA]</scope>
    <source>
        <strain evidence="2 3">OD-Hann</strain>
    </source>
</reference>
<proteinExistence type="predicted"/>
<evidence type="ECO:0000313" key="2">
    <source>
        <dbReference type="EMBL" id="KHJ83866.1"/>
    </source>
</evidence>